<comment type="caution">
    <text evidence="17">The sequence shown here is derived from an EMBL/GenBank/DDBJ whole genome shotgun (WGS) entry which is preliminary data.</text>
</comment>
<evidence type="ECO:0000313" key="17">
    <source>
        <dbReference type="EMBL" id="CCA70594.1"/>
    </source>
</evidence>
<keyword evidence="10" id="KW-0496">Mitochondrion</keyword>
<keyword evidence="9 15" id="KW-1133">Transmembrane helix</keyword>
<sequence>MAKSNKDTFEATYSGSQPPPLIPSLRSDPPSKGPAPTSLEEFRRLEPAHVRDQRLRELWKALPTASDEVILWNAAAGDSDNNRPRPGLKPEDERIERLRKIYNQELMNRVSGGRPKGLNYDQFVQYADAKEAELWAIFHDELDLDRNGRLDAFELRTALAKAGITLQPSTLSDFMNFLATSPHQQTISFQEFRDFLILMPRKASTIEIYRYYEYRKYLGDDGHGHARVNMEGDVSLSAEDRHLPASKLEASQSRPPVTEYEEQEEQQHHQDPEVDKATAFKFLLAGGIAGAGTLVSRTATAPFDRLKVFLATRAVEGSVSTTSEALLDPKRSTKALWSAVAQIYAESGVRGYWIGNGLNIVKIFPESAIKFLSYESSKRFFAKYVDHVEDSRDISGTSRFLSGGIGGLTSQLSIYPIETLKTRLMSETSASHILPTAKQMWREGRFRTFYRGLVIGLVGVFPYSAIDMSTFEALKLAYLRSTGLEEPGVLALLAFGSISGSVGATSVYPLNLVRTRLQASGSSGHPQVYTGMWDVVRQTHEKEGIRGFYRGLFPTLAKVVPAVSISYVVYEHSKRHLGVGD</sequence>
<dbReference type="SUPFAM" id="SSF47473">
    <property type="entry name" value="EF-hand"/>
    <property type="match status" value="1"/>
</dbReference>
<dbReference type="AlphaFoldDB" id="G4TH01"/>
<keyword evidence="8" id="KW-0106">Calcium</keyword>
<dbReference type="InterPro" id="IPR023395">
    <property type="entry name" value="MCP_dom_sf"/>
</dbReference>
<dbReference type="PROSITE" id="PS00018">
    <property type="entry name" value="EF_HAND_1"/>
    <property type="match status" value="1"/>
</dbReference>
<evidence type="ECO:0000256" key="9">
    <source>
        <dbReference type="ARBA" id="ARBA00022989"/>
    </source>
</evidence>
<protein>
    <submittedName>
        <fullName evidence="17">Related to SAL1-member of the Ca2+-binding subfamily of the mitochondrial carrier family</fullName>
    </submittedName>
</protein>
<name>G4TH01_SERID</name>
<dbReference type="InterPro" id="IPR018108">
    <property type="entry name" value="MCP_transmembrane"/>
</dbReference>
<feature type="repeat" description="Solcar" evidence="12">
    <location>
        <begin position="280"/>
        <end position="380"/>
    </location>
</feature>
<feature type="region of interest" description="Disordered" evidence="14">
    <location>
        <begin position="1"/>
        <end position="45"/>
    </location>
</feature>
<evidence type="ECO:0000256" key="10">
    <source>
        <dbReference type="ARBA" id="ARBA00023128"/>
    </source>
</evidence>
<evidence type="ECO:0000313" key="18">
    <source>
        <dbReference type="Proteomes" id="UP000007148"/>
    </source>
</evidence>
<feature type="region of interest" description="Disordered" evidence="14">
    <location>
        <begin position="245"/>
        <end position="272"/>
    </location>
</feature>
<dbReference type="InParanoid" id="G4TH01"/>
<feature type="repeat" description="Solcar" evidence="12">
    <location>
        <begin position="487"/>
        <end position="576"/>
    </location>
</feature>
<dbReference type="GO" id="GO:0055085">
    <property type="term" value="P:transmembrane transport"/>
    <property type="evidence" value="ECO:0007669"/>
    <property type="project" value="InterPro"/>
</dbReference>
<dbReference type="PROSITE" id="PS50920">
    <property type="entry name" value="SOLCAR"/>
    <property type="match status" value="3"/>
</dbReference>
<evidence type="ECO:0000256" key="14">
    <source>
        <dbReference type="SAM" id="MobiDB-lite"/>
    </source>
</evidence>
<dbReference type="OrthoDB" id="270584at2759"/>
<proteinExistence type="inferred from homology"/>
<dbReference type="STRING" id="1109443.G4TH01"/>
<accession>G4TH01</accession>
<dbReference type="PROSITE" id="PS50222">
    <property type="entry name" value="EF_HAND_2"/>
    <property type="match status" value="1"/>
</dbReference>
<dbReference type="EMBL" id="CAFZ01000088">
    <property type="protein sequence ID" value="CCA70594.1"/>
    <property type="molecule type" value="Genomic_DNA"/>
</dbReference>
<dbReference type="OMA" id="MFHSLDH"/>
<feature type="repeat" description="Solcar" evidence="12">
    <location>
        <begin position="394"/>
        <end position="477"/>
    </location>
</feature>
<dbReference type="HOGENOM" id="CLU_015166_2_2_1"/>
<evidence type="ECO:0000256" key="11">
    <source>
        <dbReference type="ARBA" id="ARBA00023136"/>
    </source>
</evidence>
<evidence type="ECO:0000256" key="13">
    <source>
        <dbReference type="RuleBase" id="RU000488"/>
    </source>
</evidence>
<feature type="transmembrane region" description="Helical" evidence="15">
    <location>
        <begin position="448"/>
        <end position="466"/>
    </location>
</feature>
<evidence type="ECO:0000259" key="16">
    <source>
        <dbReference type="PROSITE" id="PS50222"/>
    </source>
</evidence>
<feature type="transmembrane region" description="Helical" evidence="15">
    <location>
        <begin position="489"/>
        <end position="510"/>
    </location>
</feature>
<evidence type="ECO:0000256" key="5">
    <source>
        <dbReference type="ARBA" id="ARBA00022723"/>
    </source>
</evidence>
<dbReference type="Pfam" id="PF00153">
    <property type="entry name" value="Mito_carr"/>
    <property type="match status" value="3"/>
</dbReference>
<dbReference type="PRINTS" id="PR00926">
    <property type="entry name" value="MITOCARRIER"/>
</dbReference>
<gene>
    <name evidence="17" type="ORF">PIIN_04531</name>
</gene>
<evidence type="ECO:0000256" key="12">
    <source>
        <dbReference type="PROSITE-ProRule" id="PRU00282"/>
    </source>
</evidence>
<evidence type="ECO:0000256" key="3">
    <source>
        <dbReference type="ARBA" id="ARBA00022448"/>
    </source>
</evidence>
<feature type="domain" description="EF-hand" evidence="16">
    <location>
        <begin position="129"/>
        <end position="165"/>
    </location>
</feature>
<dbReference type="InterPro" id="IPR002067">
    <property type="entry name" value="MCP"/>
</dbReference>
<dbReference type="GO" id="GO:0005743">
    <property type="term" value="C:mitochondrial inner membrane"/>
    <property type="evidence" value="ECO:0007669"/>
    <property type="project" value="UniProtKB-SubCell"/>
</dbReference>
<evidence type="ECO:0000256" key="6">
    <source>
        <dbReference type="ARBA" id="ARBA00022737"/>
    </source>
</evidence>
<reference evidence="17 18" key="1">
    <citation type="journal article" date="2011" name="PLoS Pathog.">
        <title>Endophytic Life Strategies Decoded by Genome and Transcriptome Analyses of the Mutualistic Root Symbiont Piriformospora indica.</title>
        <authorList>
            <person name="Zuccaro A."/>
            <person name="Lahrmann U."/>
            <person name="Guldener U."/>
            <person name="Langen G."/>
            <person name="Pfiffi S."/>
            <person name="Biedenkopf D."/>
            <person name="Wong P."/>
            <person name="Samans B."/>
            <person name="Grimm C."/>
            <person name="Basiewicz M."/>
            <person name="Murat C."/>
            <person name="Martin F."/>
            <person name="Kogel K.H."/>
        </authorList>
    </citation>
    <scope>NUCLEOTIDE SEQUENCE [LARGE SCALE GENOMIC DNA]</scope>
    <source>
        <strain evidence="17 18">DSM 11827</strain>
    </source>
</reference>
<evidence type="ECO:0000256" key="8">
    <source>
        <dbReference type="ARBA" id="ARBA00022837"/>
    </source>
</evidence>
<evidence type="ECO:0000256" key="4">
    <source>
        <dbReference type="ARBA" id="ARBA00022692"/>
    </source>
</evidence>
<evidence type="ECO:0000256" key="2">
    <source>
        <dbReference type="ARBA" id="ARBA00006375"/>
    </source>
</evidence>
<evidence type="ECO:0000256" key="1">
    <source>
        <dbReference type="ARBA" id="ARBA00004448"/>
    </source>
</evidence>
<dbReference type="FunFam" id="1.50.40.10:FF:000016">
    <property type="entry name" value="Solute carrier family 25 member 23"/>
    <property type="match status" value="1"/>
</dbReference>
<keyword evidence="5" id="KW-0479">Metal-binding</keyword>
<comment type="subcellular location">
    <subcellularLocation>
        <location evidence="1">Mitochondrion inner membrane</location>
        <topology evidence="1">Multi-pass membrane protein</topology>
    </subcellularLocation>
</comment>
<dbReference type="InterPro" id="IPR011992">
    <property type="entry name" value="EF-hand-dom_pair"/>
</dbReference>
<dbReference type="FunCoup" id="G4TH01">
    <property type="interactions" value="39"/>
</dbReference>
<comment type="similarity">
    <text evidence="2 13">Belongs to the mitochondrial carrier (TC 2.A.29) family.</text>
</comment>
<evidence type="ECO:0000256" key="15">
    <source>
        <dbReference type="SAM" id="Phobius"/>
    </source>
</evidence>
<keyword evidence="11 12" id="KW-0472">Membrane</keyword>
<dbReference type="SUPFAM" id="SSF103506">
    <property type="entry name" value="Mitochondrial carrier"/>
    <property type="match status" value="1"/>
</dbReference>
<keyword evidence="6" id="KW-0677">Repeat</keyword>
<dbReference type="Gene3D" id="1.10.238.10">
    <property type="entry name" value="EF-hand"/>
    <property type="match status" value="1"/>
</dbReference>
<evidence type="ECO:0000256" key="7">
    <source>
        <dbReference type="ARBA" id="ARBA00022792"/>
    </source>
</evidence>
<dbReference type="GO" id="GO:0005509">
    <property type="term" value="F:calcium ion binding"/>
    <property type="evidence" value="ECO:0007669"/>
    <property type="project" value="InterPro"/>
</dbReference>
<dbReference type="Proteomes" id="UP000007148">
    <property type="component" value="Unassembled WGS sequence"/>
</dbReference>
<dbReference type="InterPro" id="IPR002048">
    <property type="entry name" value="EF_hand_dom"/>
</dbReference>
<keyword evidence="4 12" id="KW-0812">Transmembrane</keyword>
<dbReference type="InterPro" id="IPR018247">
    <property type="entry name" value="EF_Hand_1_Ca_BS"/>
</dbReference>
<dbReference type="Gene3D" id="1.50.40.10">
    <property type="entry name" value="Mitochondrial carrier domain"/>
    <property type="match status" value="1"/>
</dbReference>
<keyword evidence="18" id="KW-1185">Reference proteome</keyword>
<dbReference type="PANTHER" id="PTHR24089">
    <property type="entry name" value="SOLUTE CARRIER FAMILY 25"/>
    <property type="match status" value="1"/>
</dbReference>
<keyword evidence="7" id="KW-0999">Mitochondrion inner membrane</keyword>
<keyword evidence="3 13" id="KW-0813">Transport</keyword>
<organism evidence="17 18">
    <name type="scientific">Serendipita indica (strain DSM 11827)</name>
    <name type="common">Root endophyte fungus</name>
    <name type="synonym">Piriformospora indica</name>
    <dbReference type="NCBI Taxonomy" id="1109443"/>
    <lineage>
        <taxon>Eukaryota</taxon>
        <taxon>Fungi</taxon>
        <taxon>Dikarya</taxon>
        <taxon>Basidiomycota</taxon>
        <taxon>Agaricomycotina</taxon>
        <taxon>Agaricomycetes</taxon>
        <taxon>Sebacinales</taxon>
        <taxon>Serendipitaceae</taxon>
        <taxon>Serendipita</taxon>
    </lineage>
</organism>
<dbReference type="eggNOG" id="KOG0036">
    <property type="taxonomic scope" value="Eukaryota"/>
</dbReference>